<keyword evidence="1" id="KW-1133">Transmembrane helix</keyword>
<feature type="transmembrane region" description="Helical" evidence="1">
    <location>
        <begin position="121"/>
        <end position="139"/>
    </location>
</feature>
<dbReference type="EMBL" id="JAPWDV010000003">
    <property type="protein sequence ID" value="KAJ6216236.1"/>
    <property type="molecule type" value="Genomic_DNA"/>
</dbReference>
<dbReference type="AlphaFoldDB" id="A0A9Q0RKE4"/>
<feature type="transmembrane region" description="Helical" evidence="1">
    <location>
        <begin position="21"/>
        <end position="38"/>
    </location>
</feature>
<evidence type="ECO:0000256" key="1">
    <source>
        <dbReference type="SAM" id="Phobius"/>
    </source>
</evidence>
<gene>
    <name evidence="2" type="ORF">RDWZM_007393</name>
</gene>
<comment type="caution">
    <text evidence="2">The sequence shown here is derived from an EMBL/GenBank/DDBJ whole genome shotgun (WGS) entry which is preliminary data.</text>
</comment>
<keyword evidence="1" id="KW-0472">Membrane</keyword>
<evidence type="ECO:0000313" key="2">
    <source>
        <dbReference type="EMBL" id="KAJ6216236.1"/>
    </source>
</evidence>
<accession>A0A9Q0RKE4</accession>
<keyword evidence="1" id="KW-0812">Transmembrane</keyword>
<feature type="transmembrane region" description="Helical" evidence="1">
    <location>
        <begin position="145"/>
        <end position="165"/>
    </location>
</feature>
<dbReference type="Proteomes" id="UP001142055">
    <property type="component" value="Chromosome 3"/>
</dbReference>
<dbReference type="OMA" id="PWICAFI"/>
<reference evidence="2" key="1">
    <citation type="submission" date="2022-12" db="EMBL/GenBank/DDBJ databases">
        <title>Genome assemblies of Blomia tropicalis.</title>
        <authorList>
            <person name="Cui Y."/>
        </authorList>
    </citation>
    <scope>NUCLEOTIDE SEQUENCE</scope>
    <source>
        <tissue evidence="2">Adult mites</tissue>
    </source>
</reference>
<organism evidence="2 3">
    <name type="scientific">Blomia tropicalis</name>
    <name type="common">Mite</name>
    <dbReference type="NCBI Taxonomy" id="40697"/>
    <lineage>
        <taxon>Eukaryota</taxon>
        <taxon>Metazoa</taxon>
        <taxon>Ecdysozoa</taxon>
        <taxon>Arthropoda</taxon>
        <taxon>Chelicerata</taxon>
        <taxon>Arachnida</taxon>
        <taxon>Acari</taxon>
        <taxon>Acariformes</taxon>
        <taxon>Sarcoptiformes</taxon>
        <taxon>Astigmata</taxon>
        <taxon>Glycyphagoidea</taxon>
        <taxon>Echimyopodidae</taxon>
        <taxon>Blomia</taxon>
    </lineage>
</organism>
<evidence type="ECO:0000313" key="3">
    <source>
        <dbReference type="Proteomes" id="UP001142055"/>
    </source>
</evidence>
<proteinExistence type="predicted"/>
<name>A0A9Q0RKE4_BLOTA</name>
<protein>
    <submittedName>
        <fullName evidence="2">Uncharacterized protein</fullName>
    </submittedName>
</protein>
<keyword evidence="3" id="KW-1185">Reference proteome</keyword>
<feature type="transmembrane region" description="Helical" evidence="1">
    <location>
        <begin position="93"/>
        <end position="114"/>
    </location>
</feature>
<sequence>MFSFIIMMVFNSLTSYRVVRHLTLISIIVLIITSVYYLNLTLEFMKKLIEHIEDADRAFARHAIQNITISKILIAPLQRSANDMYQKHEAATIVNIVTFASLIAISIAGIVVTLKREAMLLVIYGISLDIVYSTSFLYVSRVKPWICAFIVFVSILSFIHGRQIAIQKSTHKVSILQATSDNELIKDQNYKYEHTSEVV</sequence>